<gene>
    <name evidence="2" type="ORF">BJG266_LOCUS22379</name>
    <name evidence="1" type="ORF">QVE165_LOCUS16316</name>
</gene>
<proteinExistence type="predicted"/>
<dbReference type="EMBL" id="CAJNOI010000140">
    <property type="protein sequence ID" value="CAF1119588.1"/>
    <property type="molecule type" value="Genomic_DNA"/>
</dbReference>
<dbReference type="Proteomes" id="UP000663832">
    <property type="component" value="Unassembled WGS sequence"/>
</dbReference>
<evidence type="ECO:0000313" key="3">
    <source>
        <dbReference type="Proteomes" id="UP000663832"/>
    </source>
</evidence>
<sequence length="75" mass="8950">MASYPTHTYLNKYLHPNRYNYYSSYEKTMKGLLIPVDGTADVQEVQFANRKRDRYTPTFVKTIMGKIFDKNIRFC</sequence>
<protein>
    <submittedName>
        <fullName evidence="2">Uncharacterized protein</fullName>
    </submittedName>
</protein>
<evidence type="ECO:0000313" key="1">
    <source>
        <dbReference type="EMBL" id="CAF1026859.1"/>
    </source>
</evidence>
<dbReference type="OrthoDB" id="10269955at2759"/>
<comment type="caution">
    <text evidence="2">The sequence shown here is derived from an EMBL/GenBank/DDBJ whole genome shotgun (WGS) entry which is preliminary data.</text>
</comment>
<keyword evidence="3" id="KW-1185">Reference proteome</keyword>
<organism evidence="2 4">
    <name type="scientific">Adineta steineri</name>
    <dbReference type="NCBI Taxonomy" id="433720"/>
    <lineage>
        <taxon>Eukaryota</taxon>
        <taxon>Metazoa</taxon>
        <taxon>Spiralia</taxon>
        <taxon>Gnathifera</taxon>
        <taxon>Rotifera</taxon>
        <taxon>Eurotatoria</taxon>
        <taxon>Bdelloidea</taxon>
        <taxon>Adinetida</taxon>
        <taxon>Adinetidae</taxon>
        <taxon>Adineta</taxon>
    </lineage>
</organism>
<evidence type="ECO:0000313" key="4">
    <source>
        <dbReference type="Proteomes" id="UP000663877"/>
    </source>
</evidence>
<dbReference type="EMBL" id="CAJNOM010000091">
    <property type="protein sequence ID" value="CAF1026859.1"/>
    <property type="molecule type" value="Genomic_DNA"/>
</dbReference>
<reference evidence="2" key="1">
    <citation type="submission" date="2021-02" db="EMBL/GenBank/DDBJ databases">
        <authorList>
            <person name="Nowell W R."/>
        </authorList>
    </citation>
    <scope>NUCLEOTIDE SEQUENCE</scope>
</reference>
<dbReference type="Proteomes" id="UP000663877">
    <property type="component" value="Unassembled WGS sequence"/>
</dbReference>
<dbReference type="AlphaFoldDB" id="A0A814QG73"/>
<accession>A0A814QG73</accession>
<name>A0A814QG73_9BILA</name>
<evidence type="ECO:0000313" key="2">
    <source>
        <dbReference type="EMBL" id="CAF1119588.1"/>
    </source>
</evidence>